<evidence type="ECO:0000256" key="3">
    <source>
        <dbReference type="ARBA" id="ARBA00022525"/>
    </source>
</evidence>
<dbReference type="GO" id="GO:0005576">
    <property type="term" value="C:extracellular region"/>
    <property type="evidence" value="ECO:0007669"/>
    <property type="project" value="UniProtKB-SubCell"/>
</dbReference>
<keyword evidence="5" id="KW-0119">Carbohydrate metabolism</keyword>
<comment type="subcellular location">
    <subcellularLocation>
        <location evidence="2 5">Secreted</location>
    </subcellularLocation>
</comment>
<keyword evidence="4 5" id="KW-1015">Disulfide bond</keyword>
<comment type="catalytic activity">
    <reaction evidence="5">
        <text>[(1-&gt;4)-beta-D-glucosyl]n+m + reduced acceptor + O2 = 4-dehydro-beta-D-glucosyl-[(1-&gt;4)-beta-D-glucosyl]n-1 + [(1-&gt;4)-beta-D-glucosyl]m + acceptor + H2O.</text>
        <dbReference type="EC" id="1.14.99.56"/>
    </reaction>
</comment>
<keyword evidence="9" id="KW-1185">Reference proteome</keyword>
<dbReference type="GO" id="GO:0030245">
    <property type="term" value="P:cellulose catabolic process"/>
    <property type="evidence" value="ECO:0007669"/>
    <property type="project" value="UniProtKB-UniRule"/>
</dbReference>
<dbReference type="PANTHER" id="PTHR33353">
    <property type="entry name" value="PUTATIVE (AFU_ORTHOLOGUE AFUA_1G12560)-RELATED"/>
    <property type="match status" value="1"/>
</dbReference>
<dbReference type="AlphaFoldDB" id="A0A9P9DL70"/>
<comment type="domain">
    <text evidence="5">Has a modular structure: an endo-beta-1,4-glucanase catalytic module at the N-terminus, a linker rich in serines and threonines, and a C-terminal carbohydrate-binding module (CBM).</text>
</comment>
<feature type="chain" id="PRO_5040174551" description="AA9 family lytic polysaccharide monooxygenase" evidence="6">
    <location>
        <begin position="18"/>
        <end position="231"/>
    </location>
</feature>
<dbReference type="EC" id="1.14.99.56" evidence="5"/>
<keyword evidence="5" id="KW-0136">Cellulose degradation</keyword>
<accession>A0A9P9DL70</accession>
<evidence type="ECO:0000313" key="9">
    <source>
        <dbReference type="Proteomes" id="UP000700596"/>
    </source>
</evidence>
<evidence type="ECO:0000256" key="2">
    <source>
        <dbReference type="ARBA" id="ARBA00004613"/>
    </source>
</evidence>
<name>A0A9P9DL70_9PLEO</name>
<dbReference type="OrthoDB" id="4849160at2759"/>
<evidence type="ECO:0000256" key="4">
    <source>
        <dbReference type="ARBA" id="ARBA00023157"/>
    </source>
</evidence>
<evidence type="ECO:0000259" key="7">
    <source>
        <dbReference type="Pfam" id="PF03443"/>
    </source>
</evidence>
<dbReference type="Gene3D" id="2.70.50.70">
    <property type="match status" value="1"/>
</dbReference>
<dbReference type="EMBL" id="JAGMWT010000010">
    <property type="protein sequence ID" value="KAH7121288.1"/>
    <property type="molecule type" value="Genomic_DNA"/>
</dbReference>
<evidence type="ECO:0000256" key="1">
    <source>
        <dbReference type="ARBA" id="ARBA00001973"/>
    </source>
</evidence>
<feature type="signal peptide" evidence="6">
    <location>
        <begin position="1"/>
        <end position="17"/>
    </location>
</feature>
<dbReference type="Proteomes" id="UP000700596">
    <property type="component" value="Unassembled WGS sequence"/>
</dbReference>
<gene>
    <name evidence="8" type="ORF">B0J11DRAFT_590327</name>
</gene>
<sequence length="231" mass="25993">MFLLPLTFSLFLSSTSAHGGIWNYSISGIWRPGIQRHWTSFSPLKNLTSPSLTCNSPGTPAEEIALLTSGSEILAYYPGWPHDIGAVLVWMAYCGPLDCKGFFPSGDDKVWFKIQQRGLQSGRVREGDWALRELVRGNYTWGTRVPERLERGAYLVRHELIALHVPWTPEFYMQCAEIFIEGEGDGVVGEEWKVGIPGVWREGDASLFLNVYEEPAASWTEWRIPGPGVWS</sequence>
<dbReference type="CDD" id="cd21175">
    <property type="entry name" value="LPMO_AA9"/>
    <property type="match status" value="1"/>
</dbReference>
<dbReference type="PANTHER" id="PTHR33353:SF19">
    <property type="entry name" value="GLYCOSYLHYDROLASE FAMILY 61-8 PROTEIN"/>
    <property type="match status" value="1"/>
</dbReference>
<evidence type="ECO:0000256" key="5">
    <source>
        <dbReference type="RuleBase" id="RU368122"/>
    </source>
</evidence>
<dbReference type="InterPro" id="IPR049892">
    <property type="entry name" value="AA9"/>
</dbReference>
<keyword evidence="6" id="KW-0732">Signal</keyword>
<dbReference type="InterPro" id="IPR005103">
    <property type="entry name" value="AA9_LPMO"/>
</dbReference>
<proteinExistence type="predicted"/>
<dbReference type="GO" id="GO:0008810">
    <property type="term" value="F:cellulase activity"/>
    <property type="evidence" value="ECO:0007669"/>
    <property type="project" value="UniProtKB-UniRule"/>
</dbReference>
<keyword evidence="5" id="KW-0624">Polysaccharide degradation</keyword>
<evidence type="ECO:0000313" key="8">
    <source>
        <dbReference type="EMBL" id="KAH7121288.1"/>
    </source>
</evidence>
<comment type="cofactor">
    <cofactor evidence="1">
        <name>Cu(2+)</name>
        <dbReference type="ChEBI" id="CHEBI:29036"/>
    </cofactor>
</comment>
<organism evidence="8 9">
    <name type="scientific">Dendryphion nanum</name>
    <dbReference type="NCBI Taxonomy" id="256645"/>
    <lineage>
        <taxon>Eukaryota</taxon>
        <taxon>Fungi</taxon>
        <taxon>Dikarya</taxon>
        <taxon>Ascomycota</taxon>
        <taxon>Pezizomycotina</taxon>
        <taxon>Dothideomycetes</taxon>
        <taxon>Pleosporomycetidae</taxon>
        <taxon>Pleosporales</taxon>
        <taxon>Torulaceae</taxon>
        <taxon>Dendryphion</taxon>
    </lineage>
</organism>
<comment type="caution">
    <text evidence="8">The sequence shown here is derived from an EMBL/GenBank/DDBJ whole genome shotgun (WGS) entry which is preliminary data.</text>
</comment>
<reference evidence="8" key="1">
    <citation type="journal article" date="2021" name="Nat. Commun.">
        <title>Genetic determinants of endophytism in the Arabidopsis root mycobiome.</title>
        <authorList>
            <person name="Mesny F."/>
            <person name="Miyauchi S."/>
            <person name="Thiergart T."/>
            <person name="Pickel B."/>
            <person name="Atanasova L."/>
            <person name="Karlsson M."/>
            <person name="Huettel B."/>
            <person name="Barry K.W."/>
            <person name="Haridas S."/>
            <person name="Chen C."/>
            <person name="Bauer D."/>
            <person name="Andreopoulos W."/>
            <person name="Pangilinan J."/>
            <person name="LaButti K."/>
            <person name="Riley R."/>
            <person name="Lipzen A."/>
            <person name="Clum A."/>
            <person name="Drula E."/>
            <person name="Henrissat B."/>
            <person name="Kohler A."/>
            <person name="Grigoriev I.V."/>
            <person name="Martin F.M."/>
            <person name="Hacquard S."/>
        </authorList>
    </citation>
    <scope>NUCLEOTIDE SEQUENCE</scope>
    <source>
        <strain evidence="8">MPI-CAGE-CH-0243</strain>
    </source>
</reference>
<comment type="function">
    <text evidence="5">Lytic polysaccharide monooxygenase (LMPO) that depolymerizes crystalline and amorphous polysaccharides via the oxidation of scissile alpha- or beta-(1-4)-glycosidic bonds, yielding C1 and/or C4 oxidation products. Catalysis by LPMOs requires the reduction of the active-site copper from Cu(II) to Cu(I) by a reducing agent and H(2)O(2) or O(2) as a cosubstrate.</text>
</comment>
<evidence type="ECO:0000256" key="6">
    <source>
        <dbReference type="SAM" id="SignalP"/>
    </source>
</evidence>
<keyword evidence="8" id="KW-0378">Hydrolase</keyword>
<feature type="domain" description="Auxiliary Activity family 9 catalytic" evidence="7">
    <location>
        <begin position="34"/>
        <end position="215"/>
    </location>
</feature>
<keyword evidence="3 5" id="KW-0964">Secreted</keyword>
<protein>
    <recommendedName>
        <fullName evidence="5">AA9 family lytic polysaccharide monooxygenase</fullName>
        <ecNumber evidence="5">1.14.99.56</ecNumber>
    </recommendedName>
    <alternativeName>
        <fullName evidence="5">Endo-beta-1,4-glucanase</fullName>
    </alternativeName>
    <alternativeName>
        <fullName evidence="5">Glycosyl hydrolase 61 family protein</fullName>
    </alternativeName>
</protein>
<dbReference type="GO" id="GO:0030248">
    <property type="term" value="F:cellulose binding"/>
    <property type="evidence" value="ECO:0007669"/>
    <property type="project" value="UniProtKB-UniRule"/>
</dbReference>
<dbReference type="Pfam" id="PF03443">
    <property type="entry name" value="AA9"/>
    <property type="match status" value="1"/>
</dbReference>